<keyword evidence="5 7" id="KW-1133">Transmembrane helix</keyword>
<dbReference type="InterPro" id="IPR035906">
    <property type="entry name" value="MetI-like_sf"/>
</dbReference>
<feature type="transmembrane region" description="Helical" evidence="7">
    <location>
        <begin position="45"/>
        <end position="68"/>
    </location>
</feature>
<dbReference type="SUPFAM" id="SSF161098">
    <property type="entry name" value="MetI-like"/>
    <property type="match status" value="1"/>
</dbReference>
<dbReference type="PANTHER" id="PTHR30183:SF3">
    <property type="entry name" value="MOLYBDENUM TRANSPORT SYSTEM PERMEASE PROTEIN MODB"/>
    <property type="match status" value="1"/>
</dbReference>
<keyword evidence="2" id="KW-0813">Transport</keyword>
<sequence>MGRALSVTNGVICLWLMAPVLYVLSQFSFNVAVLVECLPALGTSLLLSALASLGALVLAFPVAFAMAVPSRAGTVMSLVSGLLLAVPDIVLGVALLMLYGKSGIFGMLFGDIFVNTWLGLLVAQLYCLTPYCIVLVAQVFRGTNRDILEAAYALGASRRTVAVQIYIRSNLRGLVRIFVTCTSFGLSMFGVIVVFAYWPKVMTTEIFERFHLFEFDNAMALSTYLLLLSFVLYVTATVIEKQRTA</sequence>
<dbReference type="InterPro" id="IPR000515">
    <property type="entry name" value="MetI-like"/>
</dbReference>
<evidence type="ECO:0000256" key="5">
    <source>
        <dbReference type="ARBA" id="ARBA00022989"/>
    </source>
</evidence>
<dbReference type="Pfam" id="PF00528">
    <property type="entry name" value="BPD_transp_1"/>
    <property type="match status" value="1"/>
</dbReference>
<evidence type="ECO:0000256" key="4">
    <source>
        <dbReference type="ARBA" id="ARBA00022692"/>
    </source>
</evidence>
<dbReference type="EMBL" id="AP017924">
    <property type="protein sequence ID" value="BAW19165.1"/>
    <property type="molecule type" value="Genomic_DNA"/>
</dbReference>
<protein>
    <recommendedName>
        <fullName evidence="8">ABC transmembrane type-1 domain-containing protein</fullName>
    </recommendedName>
</protein>
<comment type="subcellular location">
    <subcellularLocation>
        <location evidence="1">Cell membrane</location>
        <topology evidence="1">Multi-pass membrane protein</topology>
    </subcellularLocation>
</comment>
<feature type="transmembrane region" description="Helical" evidence="7">
    <location>
        <begin position="174"/>
        <end position="198"/>
    </location>
</feature>
<evidence type="ECO:0000256" key="3">
    <source>
        <dbReference type="ARBA" id="ARBA00022475"/>
    </source>
</evidence>
<dbReference type="GeneID" id="40074586"/>
<evidence type="ECO:0000313" key="9">
    <source>
        <dbReference type="EMBL" id="BAW19165.1"/>
    </source>
</evidence>
<proteinExistence type="predicted"/>
<dbReference type="GO" id="GO:0005886">
    <property type="term" value="C:plasma membrane"/>
    <property type="evidence" value="ECO:0007669"/>
    <property type="project" value="UniProtKB-SubCell"/>
</dbReference>
<feature type="transmembrane region" description="Helical" evidence="7">
    <location>
        <begin position="75"/>
        <end position="100"/>
    </location>
</feature>
<keyword evidence="10" id="KW-1185">Reference proteome</keyword>
<dbReference type="PANTHER" id="PTHR30183">
    <property type="entry name" value="MOLYBDENUM TRANSPORT SYSTEM PERMEASE PROTEIN MODB"/>
    <property type="match status" value="1"/>
</dbReference>
<feature type="transmembrane region" description="Helical" evidence="7">
    <location>
        <begin position="218"/>
        <end position="239"/>
    </location>
</feature>
<keyword evidence="6 7" id="KW-0472">Membrane</keyword>
<evidence type="ECO:0000256" key="2">
    <source>
        <dbReference type="ARBA" id="ARBA00022448"/>
    </source>
</evidence>
<dbReference type="CDD" id="cd06261">
    <property type="entry name" value="TM_PBP2"/>
    <property type="match status" value="1"/>
</dbReference>
<dbReference type="GO" id="GO:0055085">
    <property type="term" value="P:transmembrane transport"/>
    <property type="evidence" value="ECO:0007669"/>
    <property type="project" value="InterPro"/>
</dbReference>
<organism evidence="9 10">
    <name type="scientific">Ralstonia phage RP12</name>
    <dbReference type="NCBI Taxonomy" id="1923889"/>
    <lineage>
        <taxon>Viruses</taxon>
        <taxon>Duplodnaviria</taxon>
        <taxon>Heunggongvirae</taxon>
        <taxon>Uroviricota</taxon>
        <taxon>Caudoviricetes</taxon>
        <taxon>Chimalliviridae</taxon>
        <taxon>Ripduovirus</taxon>
        <taxon>Ripduovirus RP12</taxon>
    </lineage>
</organism>
<feature type="transmembrane region" description="Helical" evidence="7">
    <location>
        <begin position="112"/>
        <end position="137"/>
    </location>
</feature>
<keyword evidence="3" id="KW-1003">Cell membrane</keyword>
<dbReference type="RefSeq" id="YP_009598884.1">
    <property type="nucleotide sequence ID" value="NC_041911.1"/>
</dbReference>
<feature type="domain" description="ABC transmembrane type-1" evidence="8">
    <location>
        <begin position="41"/>
        <end position="236"/>
    </location>
</feature>
<evidence type="ECO:0000256" key="7">
    <source>
        <dbReference type="SAM" id="Phobius"/>
    </source>
</evidence>
<dbReference type="Proteomes" id="UP000222831">
    <property type="component" value="Segment"/>
</dbReference>
<evidence type="ECO:0000256" key="6">
    <source>
        <dbReference type="ARBA" id="ARBA00023136"/>
    </source>
</evidence>
<keyword evidence="4 7" id="KW-0812">Transmembrane</keyword>
<evidence type="ECO:0000313" key="10">
    <source>
        <dbReference type="Proteomes" id="UP000222831"/>
    </source>
</evidence>
<reference evidence="9 10" key="1">
    <citation type="submission" date="2016-12" db="EMBL/GenBank/DDBJ databases">
        <title>Characterization of two jumbo phages RP12 and RP31 infecting the phytopathogen Ralstonia solanacearum.</title>
        <authorList>
            <person name="Kawasaki T."/>
            <person name="Yoshikawa G."/>
            <person name="Ogata H."/>
            <person name="Yamada T."/>
        </authorList>
    </citation>
    <scope>NUCLEOTIDE SEQUENCE [LARGE SCALE GENOMIC DNA]</scope>
    <source>
        <strain evidence="9 10">RP12</strain>
    </source>
</reference>
<dbReference type="Gene3D" id="1.10.3720.10">
    <property type="entry name" value="MetI-like"/>
    <property type="match status" value="1"/>
</dbReference>
<dbReference type="KEGG" id="vg:40074586"/>
<name>A0A1L7N119_9CAUD</name>
<dbReference type="PROSITE" id="PS50928">
    <property type="entry name" value="ABC_TM1"/>
    <property type="match status" value="1"/>
</dbReference>
<feature type="transmembrane region" description="Helical" evidence="7">
    <location>
        <begin position="12"/>
        <end position="33"/>
    </location>
</feature>
<accession>A0A1L7N119</accession>
<evidence type="ECO:0000259" key="8">
    <source>
        <dbReference type="PROSITE" id="PS50928"/>
    </source>
</evidence>
<evidence type="ECO:0000256" key="1">
    <source>
        <dbReference type="ARBA" id="ARBA00004651"/>
    </source>
</evidence>